<feature type="domain" description="PAS" evidence="1">
    <location>
        <begin position="163"/>
        <end position="203"/>
    </location>
</feature>
<dbReference type="CDD" id="cd01948">
    <property type="entry name" value="EAL"/>
    <property type="match status" value="1"/>
</dbReference>
<dbReference type="SMART" id="SM00052">
    <property type="entry name" value="EAL"/>
    <property type="match status" value="1"/>
</dbReference>
<dbReference type="CDD" id="cd00130">
    <property type="entry name" value="PAS"/>
    <property type="match status" value="1"/>
</dbReference>
<dbReference type="SUPFAM" id="SSF55073">
    <property type="entry name" value="Nucleotide cyclase"/>
    <property type="match status" value="1"/>
</dbReference>
<dbReference type="NCBIfam" id="TIGR00229">
    <property type="entry name" value="sensory_box"/>
    <property type="match status" value="1"/>
</dbReference>
<name>A0ABV5ZC27_9GAMM</name>
<dbReference type="SMART" id="SM00267">
    <property type="entry name" value="GGDEF"/>
    <property type="match status" value="1"/>
</dbReference>
<dbReference type="NCBIfam" id="TIGR00254">
    <property type="entry name" value="GGDEF"/>
    <property type="match status" value="1"/>
</dbReference>
<dbReference type="RefSeq" id="WP_051527814.1">
    <property type="nucleotide sequence ID" value="NZ_JBHLZN010000001.1"/>
</dbReference>
<evidence type="ECO:0000259" key="2">
    <source>
        <dbReference type="PROSITE" id="PS50113"/>
    </source>
</evidence>
<dbReference type="PANTHER" id="PTHR44757:SF2">
    <property type="entry name" value="BIOFILM ARCHITECTURE MAINTENANCE PROTEIN MBAA"/>
    <property type="match status" value="1"/>
</dbReference>
<feature type="domain" description="PAC" evidence="2">
    <location>
        <begin position="231"/>
        <end position="283"/>
    </location>
</feature>
<dbReference type="InterPro" id="IPR029787">
    <property type="entry name" value="Nucleotide_cyclase"/>
</dbReference>
<dbReference type="InterPro" id="IPR052155">
    <property type="entry name" value="Biofilm_reg_signaling"/>
</dbReference>
<evidence type="ECO:0000313" key="6">
    <source>
        <dbReference type="Proteomes" id="UP001589628"/>
    </source>
</evidence>
<dbReference type="PROSITE" id="PS50887">
    <property type="entry name" value="GGDEF"/>
    <property type="match status" value="1"/>
</dbReference>
<dbReference type="Proteomes" id="UP001589628">
    <property type="component" value="Unassembled WGS sequence"/>
</dbReference>
<gene>
    <name evidence="5" type="ORF">ACFFLH_04540</name>
</gene>
<dbReference type="InterPro" id="IPR001633">
    <property type="entry name" value="EAL_dom"/>
</dbReference>
<dbReference type="PROSITE" id="PS50883">
    <property type="entry name" value="EAL"/>
    <property type="match status" value="1"/>
</dbReference>
<dbReference type="InterPro" id="IPR000160">
    <property type="entry name" value="GGDEF_dom"/>
</dbReference>
<accession>A0ABV5ZC27</accession>
<dbReference type="CDD" id="cd01949">
    <property type="entry name" value="GGDEF"/>
    <property type="match status" value="1"/>
</dbReference>
<evidence type="ECO:0000259" key="4">
    <source>
        <dbReference type="PROSITE" id="PS50887"/>
    </source>
</evidence>
<dbReference type="PROSITE" id="PS50113">
    <property type="entry name" value="PAC"/>
    <property type="match status" value="1"/>
</dbReference>
<dbReference type="InterPro" id="IPR000700">
    <property type="entry name" value="PAS-assoc_C"/>
</dbReference>
<evidence type="ECO:0000259" key="3">
    <source>
        <dbReference type="PROSITE" id="PS50883"/>
    </source>
</evidence>
<comment type="caution">
    <text evidence="5">The sequence shown here is derived from an EMBL/GenBank/DDBJ whole genome shotgun (WGS) entry which is preliminary data.</text>
</comment>
<dbReference type="Gene3D" id="3.30.70.270">
    <property type="match status" value="1"/>
</dbReference>
<feature type="domain" description="EAL" evidence="3">
    <location>
        <begin position="456"/>
        <end position="711"/>
    </location>
</feature>
<dbReference type="InterPro" id="IPR043128">
    <property type="entry name" value="Rev_trsase/Diguanyl_cyclase"/>
</dbReference>
<dbReference type="Pfam" id="PF13426">
    <property type="entry name" value="PAS_9"/>
    <property type="match status" value="1"/>
</dbReference>
<dbReference type="InterPro" id="IPR035965">
    <property type="entry name" value="PAS-like_dom_sf"/>
</dbReference>
<dbReference type="PROSITE" id="PS50112">
    <property type="entry name" value="PAS"/>
    <property type="match status" value="1"/>
</dbReference>
<protein>
    <submittedName>
        <fullName evidence="5">Bifunctional diguanylate cyclase/phosphodiesterase</fullName>
    </submittedName>
</protein>
<evidence type="ECO:0000313" key="5">
    <source>
        <dbReference type="EMBL" id="MFB9885674.1"/>
    </source>
</evidence>
<proteinExistence type="predicted"/>
<dbReference type="Pfam" id="PF00563">
    <property type="entry name" value="EAL"/>
    <property type="match status" value="1"/>
</dbReference>
<dbReference type="Gene3D" id="3.30.450.20">
    <property type="entry name" value="PAS domain"/>
    <property type="match status" value="1"/>
</dbReference>
<dbReference type="Gene3D" id="3.20.20.450">
    <property type="entry name" value="EAL domain"/>
    <property type="match status" value="1"/>
</dbReference>
<dbReference type="PANTHER" id="PTHR44757">
    <property type="entry name" value="DIGUANYLATE CYCLASE DGCP"/>
    <property type="match status" value="1"/>
</dbReference>
<dbReference type="InterPro" id="IPR000014">
    <property type="entry name" value="PAS"/>
</dbReference>
<feature type="domain" description="GGDEF" evidence="4">
    <location>
        <begin position="314"/>
        <end position="447"/>
    </location>
</feature>
<reference evidence="5 6" key="1">
    <citation type="submission" date="2024-09" db="EMBL/GenBank/DDBJ databases">
        <authorList>
            <person name="Sun Q."/>
            <person name="Mori K."/>
        </authorList>
    </citation>
    <scope>NUCLEOTIDE SEQUENCE [LARGE SCALE GENOMIC DNA]</scope>
    <source>
        <strain evidence="5 6">ATCC 51285</strain>
    </source>
</reference>
<dbReference type="SMART" id="SM00091">
    <property type="entry name" value="PAS"/>
    <property type="match status" value="1"/>
</dbReference>
<keyword evidence="6" id="KW-1185">Reference proteome</keyword>
<dbReference type="Pfam" id="PF00990">
    <property type="entry name" value="GGDEF"/>
    <property type="match status" value="1"/>
</dbReference>
<dbReference type="EMBL" id="JBHLZN010000001">
    <property type="protein sequence ID" value="MFB9885674.1"/>
    <property type="molecule type" value="Genomic_DNA"/>
</dbReference>
<sequence length="714" mass="80623">MPRGVWDKQWFPALARLFERVESLGRQSSTSQALQQVEQEWARLREALKLLHANVWEFDAEHGWWLSPELRERFADLEPHYWLAPGLWQDRMEANAYEHIYQRMTQGDESHLQGVEIQVQLQSQPVTFIIHAVRLRKEPLRWVGVMEDVTLMRATEQDAWLAKRVLEQCSQGMLLTDRHLNILQINTAFTRITGYQRDEVLGRKPRMLESGWHGQDFYQRMLTQAVTQGRWQGEVLDRNKAGELFISLMDVSTVLGAQGEVTHFILMFSDVTDQRLAQRKLTELAYLDVLTDLPNRKQFAELLASTMQKASGEAQMALVLLDLDNFKIVNDAFGHNAGDALLVAVAQRLRSQLAGSGHLARLGGDEFALILEGVTDQAEAYQQALALQEGLHNPFEIQGNEVLTTATLGVALYPGQAADADELLQRADIALYRAKQLGKNRIQVFEQDLQGRHQARLLLAGKLRHAIERNELQLHYQPQFSLEPNPQLLAVEALLRWYPEGGDKPISPAEFIPVAEETGLIINIGQWVLQEACRQQRQWQLQGLHIPVAVNLSARQLMDASLVQQVARLLEESHISPAMLELEITESSLMQDVDDALSKLQGLRALGVRLAIDDFGTGYSSMAYLKRLPIQTLKIDRSFIADIEKGYEDCAIIEAILALAASLDMHVVSEGVETEAQWDFLAAAGCQAMQGFYMAKPMTAEALLNFWSGWKKAG</sequence>
<dbReference type="InterPro" id="IPR035919">
    <property type="entry name" value="EAL_sf"/>
</dbReference>
<dbReference type="SUPFAM" id="SSF141868">
    <property type="entry name" value="EAL domain-like"/>
    <property type="match status" value="1"/>
</dbReference>
<dbReference type="SUPFAM" id="SSF55785">
    <property type="entry name" value="PYP-like sensor domain (PAS domain)"/>
    <property type="match status" value="1"/>
</dbReference>
<organism evidence="5 6">
    <name type="scientific">Balneatrix alpica</name>
    <dbReference type="NCBI Taxonomy" id="75684"/>
    <lineage>
        <taxon>Bacteria</taxon>
        <taxon>Pseudomonadati</taxon>
        <taxon>Pseudomonadota</taxon>
        <taxon>Gammaproteobacteria</taxon>
        <taxon>Oceanospirillales</taxon>
        <taxon>Balneatrichaceae</taxon>
        <taxon>Balneatrix</taxon>
    </lineage>
</organism>
<evidence type="ECO:0000259" key="1">
    <source>
        <dbReference type="PROSITE" id="PS50112"/>
    </source>
</evidence>